<dbReference type="AlphaFoldDB" id="A0A5C6M5N3"/>
<keyword evidence="2" id="KW-1185">Reference proteome</keyword>
<accession>A0A5C6M5N3</accession>
<evidence type="ECO:0000313" key="1">
    <source>
        <dbReference type="EMBL" id="TWW09527.1"/>
    </source>
</evidence>
<dbReference type="Proteomes" id="UP000321083">
    <property type="component" value="Unassembled WGS sequence"/>
</dbReference>
<protein>
    <recommendedName>
        <fullName evidence="3">EF-hand domain-containing protein</fullName>
    </recommendedName>
</protein>
<dbReference type="EMBL" id="SRHE01000249">
    <property type="protein sequence ID" value="TWW09527.1"/>
    <property type="molecule type" value="Genomic_DNA"/>
</dbReference>
<dbReference type="Gene3D" id="1.10.238.10">
    <property type="entry name" value="EF-hand"/>
    <property type="match status" value="1"/>
</dbReference>
<reference evidence="1 2" key="2">
    <citation type="submission" date="2019-08" db="EMBL/GenBank/DDBJ databases">
        <authorList>
            <person name="Henke P."/>
        </authorList>
    </citation>
    <scope>NUCLEOTIDE SEQUENCE [LARGE SCALE GENOMIC DNA]</scope>
    <source>
        <strain evidence="1">Phe10_nw2017</strain>
    </source>
</reference>
<reference evidence="1 2" key="1">
    <citation type="submission" date="2019-08" db="EMBL/GenBank/DDBJ databases">
        <title>100 year-old enigma solved: identification of Planctomyces bekefii, the type genus and species of the phylum Planctomycetes.</title>
        <authorList>
            <person name="Svetlana D.N."/>
            <person name="Overmann J."/>
        </authorList>
    </citation>
    <scope>NUCLEOTIDE SEQUENCE [LARGE SCALE GENOMIC DNA]</scope>
    <source>
        <strain evidence="1">Phe10_nw2017</strain>
    </source>
</reference>
<proteinExistence type="predicted"/>
<evidence type="ECO:0008006" key="3">
    <source>
        <dbReference type="Google" id="ProtNLM"/>
    </source>
</evidence>
<dbReference type="InterPro" id="IPR005543">
    <property type="entry name" value="PASTA_dom"/>
</dbReference>
<name>A0A5C6M5N3_9PLAN</name>
<dbReference type="CDD" id="cd06577">
    <property type="entry name" value="PASTA_pknB"/>
    <property type="match status" value="1"/>
</dbReference>
<sequence length="662" mass="72230">MSTAALTQESGQPLASNVSRLLQALEFLGQPLPGLALSELQAAIQAEDAGSIRRLLDPHVLAVVSINPESRVRVERGRGHVVLQQAGFTAALVKVQNSGAVKAGLVIQSPQAGPSYSGSTRLSVDRLDQPTLHQVETPLPGPRRFAVLDWYSAPPMTAGLSGVSVEYAILLIGTSDAGVQEIVLQFSVGQQTQDLGFRAELPVVFECRAAVPVRIRVQDNEDAEAFVRLLIRDRQGRVWPLQVRRLAPDLFFQEQIYRRNGEVVWLAPGQYDVETSRGPEYVRQQQLLTVVPMVGQPAESDVQILTVRPQRWVSPVSRGWYSGDHHIHGAGCAHYQNPTQGVLPEDMFRQISGEGLNVGCVLTWGPCFEYQRQFFRPQVDQLSRGQTLMKYDLEVSGFGSQALGHVCLLNLSDQVYPGSDGTKERGWPTWTTPVLRWAKQQGATTGFAHSASGLQIDPRRAAQRLLEQCDADGSGLVSRAESESVLLPLSFEQVDADGDEALGIGELQSAVNRVADELPNLAIPEMNSVGAMELPVAVSEGVCDFISAMDTPRIAEWNMWYHVLNCGFPLKAAGETDFPCMSGMAVGQGRSYVQLHTNPVEVLAGGRPIRASAESARWCQAVIRQLWLVRGGNIAEGERAAARECFERAIAEYGRRAGECGP</sequence>
<comment type="caution">
    <text evidence="1">The sequence shown here is derived from an EMBL/GenBank/DDBJ whole genome shotgun (WGS) entry which is preliminary data.</text>
</comment>
<gene>
    <name evidence="1" type="ORF">E3A20_13450</name>
</gene>
<organism evidence="1 2">
    <name type="scientific">Planctomyces bekefii</name>
    <dbReference type="NCBI Taxonomy" id="1653850"/>
    <lineage>
        <taxon>Bacteria</taxon>
        <taxon>Pseudomonadati</taxon>
        <taxon>Planctomycetota</taxon>
        <taxon>Planctomycetia</taxon>
        <taxon>Planctomycetales</taxon>
        <taxon>Planctomycetaceae</taxon>
        <taxon>Planctomyces</taxon>
    </lineage>
</organism>
<dbReference type="NCBIfam" id="NF038032">
    <property type="entry name" value="CehA_McbA_metalo"/>
    <property type="match status" value="1"/>
</dbReference>
<evidence type="ECO:0000313" key="2">
    <source>
        <dbReference type="Proteomes" id="UP000321083"/>
    </source>
</evidence>